<dbReference type="Proteomes" id="UP001055337">
    <property type="component" value="Chromosome"/>
</dbReference>
<keyword evidence="2" id="KW-1185">Reference proteome</keyword>
<accession>A0ABY3TTP3</accession>
<organism evidence="1 2">
    <name type="scientific">Mycolicibacterium crocinum</name>
    <dbReference type="NCBI Taxonomy" id="388459"/>
    <lineage>
        <taxon>Bacteria</taxon>
        <taxon>Bacillati</taxon>
        <taxon>Actinomycetota</taxon>
        <taxon>Actinomycetes</taxon>
        <taxon>Mycobacteriales</taxon>
        <taxon>Mycobacteriaceae</taxon>
        <taxon>Mycolicibacterium</taxon>
    </lineage>
</organism>
<sequence>MLEGLYSFDRRAIADWTSLMSSNLQRPQGAAPTATTRYIVDLIHYTTDLRYAARVLAAHGHPAGRASLADAALDFNSALDGLCAARDKLLKVVSAEQVTDTDG</sequence>
<dbReference type="EMBL" id="CP092362">
    <property type="protein sequence ID" value="ULN43394.1"/>
    <property type="molecule type" value="Genomic_DNA"/>
</dbReference>
<dbReference type="RefSeq" id="WP_225509169.1">
    <property type="nucleotide sequence ID" value="NZ_CP092362.2"/>
</dbReference>
<evidence type="ECO:0000313" key="2">
    <source>
        <dbReference type="Proteomes" id="UP001055337"/>
    </source>
</evidence>
<proteinExistence type="predicted"/>
<protein>
    <submittedName>
        <fullName evidence="1">Uncharacterized protein</fullName>
    </submittedName>
</protein>
<gene>
    <name evidence="1" type="ORF">MI149_10170</name>
</gene>
<evidence type="ECO:0000313" key="1">
    <source>
        <dbReference type="EMBL" id="ULN43394.1"/>
    </source>
</evidence>
<reference evidence="1" key="1">
    <citation type="submission" date="2022-08" db="EMBL/GenBank/DDBJ databases">
        <title>Whole genome sequencing of non-tuberculosis mycobacteria type-strains.</title>
        <authorList>
            <person name="Igarashi Y."/>
            <person name="Osugi A."/>
            <person name="Mitarai S."/>
        </authorList>
    </citation>
    <scope>NUCLEOTIDE SEQUENCE</scope>
    <source>
        <strain evidence="1">JCM 16369</strain>
    </source>
</reference>
<name>A0ABY3TTP3_9MYCO</name>